<protein>
    <submittedName>
        <fullName evidence="2">Uncharacterized protein</fullName>
    </submittedName>
</protein>
<dbReference type="Proteomes" id="UP000179113">
    <property type="component" value="Unassembled WGS sequence"/>
</dbReference>
<reference evidence="2 3" key="1">
    <citation type="journal article" date="2016" name="Nat. Commun.">
        <title>Thousands of microbial genomes shed light on interconnected biogeochemical processes in an aquifer system.</title>
        <authorList>
            <person name="Anantharaman K."/>
            <person name="Brown C.T."/>
            <person name="Hug L.A."/>
            <person name="Sharon I."/>
            <person name="Castelle C.J."/>
            <person name="Probst A.J."/>
            <person name="Thomas B.C."/>
            <person name="Singh A."/>
            <person name="Wilkins M.J."/>
            <person name="Karaoz U."/>
            <person name="Brodie E.L."/>
            <person name="Williams K.H."/>
            <person name="Hubbard S.S."/>
            <person name="Banfield J.F."/>
        </authorList>
    </citation>
    <scope>NUCLEOTIDE SEQUENCE [LARGE SCALE GENOMIC DNA]</scope>
</reference>
<dbReference type="EMBL" id="MEWA01000043">
    <property type="protein sequence ID" value="OGC68474.1"/>
    <property type="molecule type" value="Genomic_DNA"/>
</dbReference>
<evidence type="ECO:0000313" key="3">
    <source>
        <dbReference type="Proteomes" id="UP000179113"/>
    </source>
</evidence>
<keyword evidence="1" id="KW-1133">Transmembrane helix</keyword>
<comment type="caution">
    <text evidence="2">The sequence shown here is derived from an EMBL/GenBank/DDBJ whole genome shotgun (WGS) entry which is preliminary data.</text>
</comment>
<organism evidence="2 3">
    <name type="scientific">candidate division WWE3 bacterium RIFOXYC1_FULL_39_7</name>
    <dbReference type="NCBI Taxonomy" id="1802643"/>
    <lineage>
        <taxon>Bacteria</taxon>
        <taxon>Katanobacteria</taxon>
    </lineage>
</organism>
<name>A0A1F4WGA4_UNCKA</name>
<keyword evidence="1" id="KW-0812">Transmembrane</keyword>
<evidence type="ECO:0000256" key="1">
    <source>
        <dbReference type="SAM" id="Phobius"/>
    </source>
</evidence>
<evidence type="ECO:0000313" key="2">
    <source>
        <dbReference type="EMBL" id="OGC68474.1"/>
    </source>
</evidence>
<proteinExistence type="predicted"/>
<dbReference type="AlphaFoldDB" id="A0A1F4WGA4"/>
<accession>A0A1F4WGA4</accession>
<keyword evidence="1" id="KW-0472">Membrane</keyword>
<feature type="transmembrane region" description="Helical" evidence="1">
    <location>
        <begin position="6"/>
        <end position="25"/>
    </location>
</feature>
<sequence length="122" mass="13994">MKPLLITIVITIIGLLLVGGLFYWFQFRPTKIKHGCSWVKMHSDAIPARDGMTEGELKEKGLLKTCPSPPPSLLDQYISNKCEVQNQDIIDANKHQEYVPAKDWYREATPQEYSFCLHDRGM</sequence>
<gene>
    <name evidence="2" type="ORF">A2415_00020</name>
</gene>